<feature type="compositionally biased region" description="Polar residues" evidence="1">
    <location>
        <begin position="74"/>
        <end position="93"/>
    </location>
</feature>
<organism evidence="3 4">
    <name type="scientific">Hallella bergensis DSM 17361</name>
    <dbReference type="NCBI Taxonomy" id="585502"/>
    <lineage>
        <taxon>Bacteria</taxon>
        <taxon>Pseudomonadati</taxon>
        <taxon>Bacteroidota</taxon>
        <taxon>Bacteroidia</taxon>
        <taxon>Bacteroidales</taxon>
        <taxon>Prevotellaceae</taxon>
        <taxon>Hallella</taxon>
    </lineage>
</organism>
<name>D1PZ59_9BACT</name>
<feature type="region of interest" description="Disordered" evidence="1">
    <location>
        <begin position="67"/>
        <end position="99"/>
    </location>
</feature>
<feature type="chain" id="PRO_5003026777" description="Outer membrane protein beta-barrel domain-containing protein" evidence="2">
    <location>
        <begin position="27"/>
        <end position="286"/>
    </location>
</feature>
<dbReference type="AlphaFoldDB" id="D1PZ59"/>
<proteinExistence type="predicted"/>
<evidence type="ECO:0000256" key="2">
    <source>
        <dbReference type="SAM" id="SignalP"/>
    </source>
</evidence>
<evidence type="ECO:0000256" key="1">
    <source>
        <dbReference type="SAM" id="MobiDB-lite"/>
    </source>
</evidence>
<dbReference type="eggNOG" id="ENOG50337ZM">
    <property type="taxonomic scope" value="Bacteria"/>
</dbReference>
<dbReference type="Proteomes" id="UP000003160">
    <property type="component" value="Unassembled WGS sequence"/>
</dbReference>
<dbReference type="EMBL" id="ACKS01000082">
    <property type="protein sequence ID" value="EFA43293.1"/>
    <property type="molecule type" value="Genomic_DNA"/>
</dbReference>
<feature type="signal peptide" evidence="2">
    <location>
        <begin position="1"/>
        <end position="26"/>
    </location>
</feature>
<evidence type="ECO:0000313" key="4">
    <source>
        <dbReference type="Proteomes" id="UP000003160"/>
    </source>
</evidence>
<accession>D1PZ59</accession>
<evidence type="ECO:0000313" key="3">
    <source>
        <dbReference type="EMBL" id="EFA43293.1"/>
    </source>
</evidence>
<dbReference type="HOGENOM" id="CLU_972730_0_0_10"/>
<comment type="caution">
    <text evidence="3">The sequence shown here is derived from an EMBL/GenBank/DDBJ whole genome shotgun (WGS) entry which is preliminary data.</text>
</comment>
<sequence length="286" mass="31177">MNGNTMRSYSYLFAALSLGITISAQAQADKTRGYGASGFVIPGSSAVTFATPKTMQTQPLAQGSLSAFKAHPSSHASTNKAAAQSQTTQPTDTTRLDAPGHLAQTGATRTYPTPLWPYNTYSGLHQGLNVNIGLGVFAMFGKHAPRGAGFTQNLSATWLQPVGKQAWVAMGGYLNNINWSGKNYTSGGIYGELGYQFNEYWAGYIYGQKSVTNHGIYPYGYPYGAGLRNFSPMMYNDFGDKLGAAIRWTPNPTMSIELSVEKNWYPTPELGYANRYKYNYPIPDNQ</sequence>
<evidence type="ECO:0008006" key="5">
    <source>
        <dbReference type="Google" id="ProtNLM"/>
    </source>
</evidence>
<protein>
    <recommendedName>
        <fullName evidence="5">Outer membrane protein beta-barrel domain-containing protein</fullName>
    </recommendedName>
</protein>
<gene>
    <name evidence="3" type="ORF">HMPREF0645_2244</name>
</gene>
<keyword evidence="4" id="KW-1185">Reference proteome</keyword>
<reference evidence="3 4" key="1">
    <citation type="submission" date="2009-10" db="EMBL/GenBank/DDBJ databases">
        <authorList>
            <person name="Qin X."/>
            <person name="Bachman B."/>
            <person name="Battles P."/>
            <person name="Bell A."/>
            <person name="Bess C."/>
            <person name="Bickham C."/>
            <person name="Chaboub L."/>
            <person name="Chen D."/>
            <person name="Coyle M."/>
            <person name="Deiros D.R."/>
            <person name="Dinh H."/>
            <person name="Forbes L."/>
            <person name="Fowler G."/>
            <person name="Francisco L."/>
            <person name="Fu Q."/>
            <person name="Gubbala S."/>
            <person name="Hale W."/>
            <person name="Han Y."/>
            <person name="Hemphill L."/>
            <person name="Highlander S.K."/>
            <person name="Hirani K."/>
            <person name="Hogues M."/>
            <person name="Jackson L."/>
            <person name="Jakkamsetti A."/>
            <person name="Javaid M."/>
            <person name="Jiang H."/>
            <person name="Korchina V."/>
            <person name="Kovar C."/>
            <person name="Lara F."/>
            <person name="Lee S."/>
            <person name="Mata R."/>
            <person name="Mathew T."/>
            <person name="Moen C."/>
            <person name="Morales K."/>
            <person name="Munidasa M."/>
            <person name="Nazareth L."/>
            <person name="Ngo R."/>
            <person name="Nguyen L."/>
            <person name="Okwuonu G."/>
            <person name="Ongeri F."/>
            <person name="Patil S."/>
            <person name="Petrosino J."/>
            <person name="Pham C."/>
            <person name="Pham P."/>
            <person name="Pu L.-L."/>
            <person name="Puazo M."/>
            <person name="Raj R."/>
            <person name="Reid J."/>
            <person name="Rouhana J."/>
            <person name="Saada N."/>
            <person name="Shang Y."/>
            <person name="Simmons D."/>
            <person name="Thornton R."/>
            <person name="Warren J."/>
            <person name="Weissenberger G."/>
            <person name="Zhang J."/>
            <person name="Zhang L."/>
            <person name="Zhou C."/>
            <person name="Zhu D."/>
            <person name="Muzny D."/>
            <person name="Worley K."/>
            <person name="Gibbs R."/>
        </authorList>
    </citation>
    <scope>NUCLEOTIDE SEQUENCE [LARGE SCALE GENOMIC DNA]</scope>
    <source>
        <strain evidence="3 4">DSM 17361</strain>
    </source>
</reference>
<keyword evidence="2" id="KW-0732">Signal</keyword>